<sequence length="177" mass="20037">MEAVFARSDTNGPQLRYLLGFQSKIESCQKAYRYFLACRTSDRNHAGFFSRMQGQHPFQFLLSFCLFGVRGLFALLLDRQQATSLTDVCLAIDFLTLRGTSTPEPIWTRTHALILDTITGTQVPSDTTIAQALRLDFFSWRSANSLPIIPWVPIGRGGYMKPAEVLSYQEYIAGKER</sequence>
<reference evidence="2 3" key="3">
    <citation type="journal article" date="2017" name="G3 (Bethesda)">
        <title>Comparative analysis highlights variable genome content of wheat rusts and divergence of the mating loci.</title>
        <authorList>
            <person name="Cuomo C.A."/>
            <person name="Bakkeren G."/>
            <person name="Khalil H.B."/>
            <person name="Panwar V."/>
            <person name="Joly D."/>
            <person name="Linning R."/>
            <person name="Sakthikumar S."/>
            <person name="Song X."/>
            <person name="Adiconis X."/>
            <person name="Fan L."/>
            <person name="Goldberg J.M."/>
            <person name="Levin J.Z."/>
            <person name="Young S."/>
            <person name="Zeng Q."/>
            <person name="Anikster Y."/>
            <person name="Bruce M."/>
            <person name="Wang M."/>
            <person name="Yin C."/>
            <person name="McCallum B."/>
            <person name="Szabo L.J."/>
            <person name="Hulbert S."/>
            <person name="Chen X."/>
            <person name="Fellers J.P."/>
        </authorList>
    </citation>
    <scope>NUCLEOTIDE SEQUENCE</scope>
    <source>
        <strain evidence="2">isolate 1-1 / race 1 (BBBD)</strain>
        <strain evidence="3">Isolate 1-1 / race 1 (BBBD)</strain>
    </source>
</reference>
<keyword evidence="3" id="KW-1185">Reference proteome</keyword>
<gene>
    <name evidence="1" type="ORF">PTTG_27046</name>
</gene>
<evidence type="ECO:0000313" key="3">
    <source>
        <dbReference type="Proteomes" id="UP000005240"/>
    </source>
</evidence>
<reference evidence="1" key="1">
    <citation type="submission" date="2009-11" db="EMBL/GenBank/DDBJ databases">
        <authorList>
            <consortium name="The Broad Institute Genome Sequencing Platform"/>
            <person name="Ward D."/>
            <person name="Feldgarden M."/>
            <person name="Earl A."/>
            <person name="Young S.K."/>
            <person name="Zeng Q."/>
            <person name="Koehrsen M."/>
            <person name="Alvarado L."/>
            <person name="Berlin A."/>
            <person name="Bochicchio J."/>
            <person name="Borenstein D."/>
            <person name="Chapman S.B."/>
            <person name="Chen Z."/>
            <person name="Engels R."/>
            <person name="Freedman E."/>
            <person name="Gellesch M."/>
            <person name="Goldberg J."/>
            <person name="Griggs A."/>
            <person name="Gujja S."/>
            <person name="Heilman E."/>
            <person name="Heiman D."/>
            <person name="Hepburn T."/>
            <person name="Howarth C."/>
            <person name="Jen D."/>
            <person name="Larson L."/>
            <person name="Lewis B."/>
            <person name="Mehta T."/>
            <person name="Park D."/>
            <person name="Pearson M."/>
            <person name="Roberts A."/>
            <person name="Saif S."/>
            <person name="Shea T."/>
            <person name="Shenoy N."/>
            <person name="Sisk P."/>
            <person name="Stolte C."/>
            <person name="Sykes S."/>
            <person name="Thomson T."/>
            <person name="Walk T."/>
            <person name="White J."/>
            <person name="Yandava C."/>
            <person name="Izard J."/>
            <person name="Baranova O.V."/>
            <person name="Blanton J.M."/>
            <person name="Tanner A.C."/>
            <person name="Dewhirst F.E."/>
            <person name="Haas B."/>
            <person name="Nusbaum C."/>
            <person name="Birren B."/>
        </authorList>
    </citation>
    <scope>NUCLEOTIDE SEQUENCE [LARGE SCALE GENOMIC DNA]</scope>
    <source>
        <strain evidence="1">1-1 BBBD Race 1</strain>
    </source>
</reference>
<protein>
    <submittedName>
        <fullName evidence="1 2">Uncharacterized protein</fullName>
    </submittedName>
</protein>
<organism evidence="1">
    <name type="scientific">Puccinia triticina (isolate 1-1 / race 1 (BBBD))</name>
    <name type="common">Brown leaf rust fungus</name>
    <dbReference type="NCBI Taxonomy" id="630390"/>
    <lineage>
        <taxon>Eukaryota</taxon>
        <taxon>Fungi</taxon>
        <taxon>Dikarya</taxon>
        <taxon>Basidiomycota</taxon>
        <taxon>Pucciniomycotina</taxon>
        <taxon>Pucciniomycetes</taxon>
        <taxon>Pucciniales</taxon>
        <taxon>Pucciniaceae</taxon>
        <taxon>Puccinia</taxon>
    </lineage>
</organism>
<reference evidence="1" key="2">
    <citation type="submission" date="2016-05" db="EMBL/GenBank/DDBJ databases">
        <title>Comparative analysis highlights variable genome content of wheat rusts and divergence of the mating loci.</title>
        <authorList>
            <person name="Cuomo C.A."/>
            <person name="Bakkeren G."/>
            <person name="Szabo L."/>
            <person name="Khalil H."/>
            <person name="Joly D."/>
            <person name="Goldberg J."/>
            <person name="Young S."/>
            <person name="Zeng Q."/>
            <person name="Fellers J."/>
        </authorList>
    </citation>
    <scope>NUCLEOTIDE SEQUENCE [LARGE SCALE GENOMIC DNA]</scope>
    <source>
        <strain evidence="1">1-1 BBBD Race 1</strain>
    </source>
</reference>
<proteinExistence type="predicted"/>
<dbReference type="EMBL" id="ADAS02000042">
    <property type="protein sequence ID" value="OAV94175.1"/>
    <property type="molecule type" value="Genomic_DNA"/>
</dbReference>
<evidence type="ECO:0000313" key="1">
    <source>
        <dbReference type="EMBL" id="OAV94175.1"/>
    </source>
</evidence>
<dbReference type="STRING" id="630390.A0A180GNC1"/>
<dbReference type="EnsemblFungi" id="PTTG_27046-t43_1">
    <property type="protein sequence ID" value="PTTG_27046-t43_1-p1"/>
    <property type="gene ID" value="PTTG_27046"/>
</dbReference>
<accession>A0A180GNC1</accession>
<dbReference type="VEuPathDB" id="FungiDB:PTTG_27046"/>
<dbReference type="Proteomes" id="UP000005240">
    <property type="component" value="Unassembled WGS sequence"/>
</dbReference>
<name>A0A180GNC1_PUCT1</name>
<reference evidence="2" key="4">
    <citation type="submission" date="2025-05" db="UniProtKB">
        <authorList>
            <consortium name="EnsemblFungi"/>
        </authorList>
    </citation>
    <scope>IDENTIFICATION</scope>
    <source>
        <strain evidence="2">isolate 1-1 / race 1 (BBBD)</strain>
    </source>
</reference>
<dbReference type="AlphaFoldDB" id="A0A180GNC1"/>
<evidence type="ECO:0000313" key="2">
    <source>
        <dbReference type="EnsemblFungi" id="PTTG_27046-t43_1-p1"/>
    </source>
</evidence>